<evidence type="ECO:0000256" key="1">
    <source>
        <dbReference type="SAM" id="MobiDB-lite"/>
    </source>
</evidence>
<evidence type="ECO:0000313" key="3">
    <source>
        <dbReference type="Proteomes" id="UP001141806"/>
    </source>
</evidence>
<proteinExistence type="predicted"/>
<keyword evidence="3" id="KW-1185">Reference proteome</keyword>
<gene>
    <name evidence="2" type="ORF">NE237_027260</name>
</gene>
<dbReference type="AlphaFoldDB" id="A0A9Q0GML9"/>
<dbReference type="Proteomes" id="UP001141806">
    <property type="component" value="Unassembled WGS sequence"/>
</dbReference>
<organism evidence="2 3">
    <name type="scientific">Protea cynaroides</name>
    <dbReference type="NCBI Taxonomy" id="273540"/>
    <lineage>
        <taxon>Eukaryota</taxon>
        <taxon>Viridiplantae</taxon>
        <taxon>Streptophyta</taxon>
        <taxon>Embryophyta</taxon>
        <taxon>Tracheophyta</taxon>
        <taxon>Spermatophyta</taxon>
        <taxon>Magnoliopsida</taxon>
        <taxon>Proteales</taxon>
        <taxon>Proteaceae</taxon>
        <taxon>Protea</taxon>
    </lineage>
</organism>
<dbReference type="EMBL" id="JAMYWD010000012">
    <property type="protein sequence ID" value="KAJ4950428.1"/>
    <property type="molecule type" value="Genomic_DNA"/>
</dbReference>
<feature type="compositionally biased region" description="Basic and acidic residues" evidence="1">
    <location>
        <begin position="1"/>
        <end position="28"/>
    </location>
</feature>
<protein>
    <submittedName>
        <fullName evidence="2">Uncharacterized protein</fullName>
    </submittedName>
</protein>
<feature type="region of interest" description="Disordered" evidence="1">
    <location>
        <begin position="1"/>
        <end position="30"/>
    </location>
</feature>
<name>A0A9Q0GML9_9MAGN</name>
<reference evidence="2" key="1">
    <citation type="journal article" date="2023" name="Plant J.">
        <title>The genome of the king protea, Protea cynaroides.</title>
        <authorList>
            <person name="Chang J."/>
            <person name="Duong T.A."/>
            <person name="Schoeman C."/>
            <person name="Ma X."/>
            <person name="Roodt D."/>
            <person name="Barker N."/>
            <person name="Li Z."/>
            <person name="Van de Peer Y."/>
            <person name="Mizrachi E."/>
        </authorList>
    </citation>
    <scope>NUCLEOTIDE SEQUENCE</scope>
    <source>
        <tissue evidence="2">Young leaves</tissue>
    </source>
</reference>
<accession>A0A9Q0GML9</accession>
<evidence type="ECO:0000313" key="2">
    <source>
        <dbReference type="EMBL" id="KAJ4950428.1"/>
    </source>
</evidence>
<comment type="caution">
    <text evidence="2">The sequence shown here is derived from an EMBL/GenBank/DDBJ whole genome shotgun (WGS) entry which is preliminary data.</text>
</comment>
<sequence>MAESSIQERKLLKKGERGNFDGSRRHFDNSNNDLNCYVEVDCLLVSLFPLPGVWSLEFGVWTPDSRPGWSPPPRKRKGLFLLLFYPQNREIIRSYIPCLVRFNFL</sequence>